<reference evidence="7 8" key="1">
    <citation type="submission" date="2019-02" db="EMBL/GenBank/DDBJ databases">
        <authorList>
            <person name="Manzano-Marin A."/>
            <person name="Manzano-Marin A."/>
        </authorList>
    </citation>
    <scope>NUCLEOTIDE SEQUENCE [LARGE SCALE GENOMIC DNA]</scope>
    <source>
        <strain evidence="7 8">BuCikochiana</strain>
    </source>
</reference>
<name>A0A451D5S0_9GAMM</name>
<evidence type="ECO:0000256" key="6">
    <source>
        <dbReference type="PIRSR" id="PIRSR006223-50"/>
    </source>
</evidence>
<evidence type="ECO:0000256" key="1">
    <source>
        <dbReference type="ARBA" id="ARBA00004496"/>
    </source>
</evidence>
<organism evidence="7 8">
    <name type="scientific">Buchnera aphidicola</name>
    <name type="common">Cinara kochiana kochiana</name>
    <dbReference type="NCBI Taxonomy" id="2518976"/>
    <lineage>
        <taxon>Bacteria</taxon>
        <taxon>Pseudomonadati</taxon>
        <taxon>Pseudomonadota</taxon>
        <taxon>Gammaproteobacteria</taxon>
        <taxon>Enterobacterales</taxon>
        <taxon>Erwiniaceae</taxon>
        <taxon>Buchnera</taxon>
    </lineage>
</organism>
<dbReference type="SUPFAM" id="SSF69721">
    <property type="entry name" value="DsrC, the gamma subunit of dissimilatory sulfite reductase"/>
    <property type="match status" value="1"/>
</dbReference>
<dbReference type="PIRSF" id="PIRSF006223">
    <property type="entry name" value="DsrC_TusE"/>
    <property type="match status" value="1"/>
</dbReference>
<comment type="subcellular location">
    <subcellularLocation>
        <location evidence="1">Cytoplasm</location>
    </subcellularLocation>
</comment>
<dbReference type="InterPro" id="IPR007453">
    <property type="entry name" value="DsrC/TusE"/>
</dbReference>
<dbReference type="InterPro" id="IPR042072">
    <property type="entry name" value="DsrC-like_C"/>
</dbReference>
<dbReference type="GO" id="GO:0005737">
    <property type="term" value="C:cytoplasm"/>
    <property type="evidence" value="ECO:0007669"/>
    <property type="project" value="UniProtKB-SubCell"/>
</dbReference>
<dbReference type="Pfam" id="PF04358">
    <property type="entry name" value="DsrC"/>
    <property type="match status" value="1"/>
</dbReference>
<dbReference type="Proteomes" id="UP000294380">
    <property type="component" value="Chromosome"/>
</dbReference>
<dbReference type="EC" id="2.8.1.-" evidence="5"/>
<gene>
    <name evidence="7" type="primary">tusE</name>
    <name evidence="7" type="ORF">BUCIKOCA2762_295</name>
</gene>
<dbReference type="EMBL" id="LR217707">
    <property type="protein sequence ID" value="VFP81199.1"/>
    <property type="molecule type" value="Genomic_DNA"/>
</dbReference>
<dbReference type="PANTHER" id="PTHR37010:SF1">
    <property type="entry name" value="SULFURTRANSFERASE TUSE"/>
    <property type="match status" value="1"/>
</dbReference>
<dbReference type="RefSeq" id="WP_154028738.1">
    <property type="nucleotide sequence ID" value="NZ_LR217707.1"/>
</dbReference>
<accession>A0A451D5S0</accession>
<dbReference type="NCBIfam" id="TIGR03342">
    <property type="entry name" value="dsrC_tusE_dsvC"/>
    <property type="match status" value="1"/>
</dbReference>
<dbReference type="Gene3D" id="1.10.10.370">
    <property type="entry name" value="DsrC-like protein, C-terminal domain"/>
    <property type="match status" value="1"/>
</dbReference>
<comment type="function">
    <text evidence="3">Part of a sulfur-relay system required for 2-thiolation of 5-methylaminomethyl-2-thiouridine (mnm(5)s(2)U) at tRNA wobble positions. Could accept sulfur from TusD.</text>
</comment>
<dbReference type="AlphaFoldDB" id="A0A451D5S0"/>
<comment type="similarity">
    <text evidence="5">Belongs to the dsrC/tusE family.</text>
</comment>
<keyword evidence="2" id="KW-0963">Cytoplasm</keyword>
<dbReference type="GO" id="GO:0002143">
    <property type="term" value="P:tRNA wobble position uridine thiolation"/>
    <property type="evidence" value="ECO:0007669"/>
    <property type="project" value="TreeGrafter"/>
</dbReference>
<evidence type="ECO:0000256" key="2">
    <source>
        <dbReference type="ARBA" id="ARBA00022490"/>
    </source>
</evidence>
<evidence type="ECO:0000256" key="5">
    <source>
        <dbReference type="PIRNR" id="PIRNR006223"/>
    </source>
</evidence>
<dbReference type="InterPro" id="IPR025526">
    <property type="entry name" value="DsrC-like_dom_sf"/>
</dbReference>
<dbReference type="GO" id="GO:0016740">
    <property type="term" value="F:transferase activity"/>
    <property type="evidence" value="ECO:0007669"/>
    <property type="project" value="UniProtKB-KW"/>
</dbReference>
<proteinExistence type="inferred from homology"/>
<dbReference type="GO" id="GO:0097163">
    <property type="term" value="F:sulfur carrier activity"/>
    <property type="evidence" value="ECO:0007669"/>
    <property type="project" value="TreeGrafter"/>
</dbReference>
<evidence type="ECO:0000256" key="4">
    <source>
        <dbReference type="ARBA" id="ARBA00025918"/>
    </source>
</evidence>
<comment type="subunit">
    <text evidence="4">Interacts with the TusBCD complex. Interacts with MnmA.</text>
</comment>
<dbReference type="OrthoDB" id="9786347at2"/>
<sequence length="88" mass="10524">MNNWNTQFAKDIAKKLKIKLNKIHWKIIFCMRNFYKKYNLAPSTRILLKYMKKKNIYLTSQDLFILFPNGFMKNASQISGIPINNNCF</sequence>
<evidence type="ECO:0000313" key="7">
    <source>
        <dbReference type="EMBL" id="VFP81199.1"/>
    </source>
</evidence>
<evidence type="ECO:0000256" key="3">
    <source>
        <dbReference type="ARBA" id="ARBA00025277"/>
    </source>
</evidence>
<dbReference type="PANTHER" id="PTHR37010">
    <property type="entry name" value="SULFURTRANSFERASE TUSE"/>
    <property type="match status" value="1"/>
</dbReference>
<feature type="active site" description="Cysteine persulfide intermediate" evidence="6">
    <location>
        <position position="87"/>
    </location>
</feature>
<evidence type="ECO:0000313" key="8">
    <source>
        <dbReference type="Proteomes" id="UP000294380"/>
    </source>
</evidence>
<protein>
    <recommendedName>
        <fullName evidence="5">Sulfurtransferase</fullName>
        <ecNumber evidence="5">2.8.1.-</ecNumber>
    </recommendedName>
</protein>
<keyword evidence="5 7" id="KW-0808">Transferase</keyword>